<dbReference type="OrthoDB" id="9826790at2"/>
<evidence type="ECO:0000313" key="2">
    <source>
        <dbReference type="EMBL" id="RWY36206.1"/>
    </source>
</evidence>
<keyword evidence="1" id="KW-0732">Signal</keyword>
<feature type="chain" id="PRO_5018716448" evidence="1">
    <location>
        <begin position="29"/>
        <end position="311"/>
    </location>
</feature>
<dbReference type="AlphaFoldDB" id="A0A3S3U2W7"/>
<dbReference type="Proteomes" id="UP000287168">
    <property type="component" value="Unassembled WGS sequence"/>
</dbReference>
<accession>A0A3S3U2W7</accession>
<sequence length="311" mass="32470">MIFLPVERKLCGLLLSLPLLLPAPVAFGGSESAQSLARLGQSLCEVAFDGGLPSVAAAPLRRAAGGAAARDQVCGCTGQSLSQAPPSVLSGLLAELAVNFSTHALLDDVIADHLTPCLAEGGTPPGRAAAAGDPDEGPGDYPFVIPAMCELALDGGTPAWGVTPTHFTEALRQAGRSREMFCACTTDQMVGNYRALSRAVKTESTDGEAFSRYLGISMTHCLRHPLAITDLPAHSDEARALCEAALKDGPPGGPERRELTRWLEGSGLSIDDLCTCAASGAVPREPDARGREDRSAVLRAVSDCQRILWRG</sequence>
<reference evidence="2 3" key="1">
    <citation type="journal article" date="2015" name="Int. J. Syst. Evol. Microbiol.">
        <title>Gemmobacter intermedius sp. nov., isolated from a white stork (Ciconia ciconia).</title>
        <authorList>
            <person name="Kampfer P."/>
            <person name="Jerzak L."/>
            <person name="Wilharm G."/>
            <person name="Golke J."/>
            <person name="Busse H.J."/>
            <person name="Glaeser S.P."/>
        </authorList>
    </citation>
    <scope>NUCLEOTIDE SEQUENCE [LARGE SCALE GENOMIC DNA]</scope>
    <source>
        <strain evidence="2 3">119/4</strain>
    </source>
</reference>
<proteinExistence type="predicted"/>
<protein>
    <submittedName>
        <fullName evidence="2">Uncharacterized protein</fullName>
    </submittedName>
</protein>
<comment type="caution">
    <text evidence="2">The sequence shown here is derived from an EMBL/GenBank/DDBJ whole genome shotgun (WGS) entry which is preliminary data.</text>
</comment>
<feature type="signal peptide" evidence="1">
    <location>
        <begin position="1"/>
        <end position="28"/>
    </location>
</feature>
<dbReference type="EMBL" id="SBLC01000067">
    <property type="protein sequence ID" value="RWY36206.1"/>
    <property type="molecule type" value="Genomic_DNA"/>
</dbReference>
<name>A0A3S3U2W7_9RHOB</name>
<organism evidence="2 3">
    <name type="scientific">Falsigemmobacter intermedius</name>
    <dbReference type="NCBI Taxonomy" id="1553448"/>
    <lineage>
        <taxon>Bacteria</taxon>
        <taxon>Pseudomonadati</taxon>
        <taxon>Pseudomonadota</taxon>
        <taxon>Alphaproteobacteria</taxon>
        <taxon>Rhodobacterales</taxon>
        <taxon>Paracoccaceae</taxon>
        <taxon>Falsigemmobacter</taxon>
    </lineage>
</organism>
<evidence type="ECO:0000313" key="3">
    <source>
        <dbReference type="Proteomes" id="UP000287168"/>
    </source>
</evidence>
<evidence type="ECO:0000256" key="1">
    <source>
        <dbReference type="SAM" id="SignalP"/>
    </source>
</evidence>
<dbReference type="RefSeq" id="WP_128490907.1">
    <property type="nucleotide sequence ID" value="NZ_JBHLXB010000145.1"/>
</dbReference>
<keyword evidence="3" id="KW-1185">Reference proteome</keyword>
<gene>
    <name evidence="2" type="ORF">EP867_18350</name>
</gene>